<evidence type="ECO:0000256" key="1">
    <source>
        <dbReference type="SAM" id="MobiDB-lite"/>
    </source>
</evidence>
<sequence length="93" mass="11079">KKRCRGRGSSKKQKTSEASRLTQEQPNEEEKELSQEDLQQLMVIVPEQGMNVEALQVKYPIIDWEIYTKDTRKYWKIIKVGNHTKRYMHDLLT</sequence>
<feature type="region of interest" description="Disordered" evidence="1">
    <location>
        <begin position="1"/>
        <end position="34"/>
    </location>
</feature>
<dbReference type="EMBL" id="BKCJ011350070">
    <property type="protein sequence ID" value="GFD24134.1"/>
    <property type="molecule type" value="Genomic_DNA"/>
</dbReference>
<dbReference type="AlphaFoldDB" id="A0A699UWA2"/>
<feature type="compositionally biased region" description="Basic residues" evidence="1">
    <location>
        <begin position="1"/>
        <end position="13"/>
    </location>
</feature>
<proteinExistence type="predicted"/>
<gene>
    <name evidence="2" type="ORF">Tci_896103</name>
</gene>
<feature type="compositionally biased region" description="Polar residues" evidence="1">
    <location>
        <begin position="16"/>
        <end position="25"/>
    </location>
</feature>
<reference evidence="2" key="1">
    <citation type="journal article" date="2019" name="Sci. Rep.">
        <title>Draft genome of Tanacetum cinerariifolium, the natural source of mosquito coil.</title>
        <authorList>
            <person name="Yamashiro T."/>
            <person name="Shiraishi A."/>
            <person name="Satake H."/>
            <person name="Nakayama K."/>
        </authorList>
    </citation>
    <scope>NUCLEOTIDE SEQUENCE</scope>
</reference>
<accession>A0A699UWA2</accession>
<feature type="non-terminal residue" evidence="2">
    <location>
        <position position="1"/>
    </location>
</feature>
<protein>
    <submittedName>
        <fullName evidence="2">Uncharacterized protein</fullName>
    </submittedName>
</protein>
<evidence type="ECO:0000313" key="2">
    <source>
        <dbReference type="EMBL" id="GFD24134.1"/>
    </source>
</evidence>
<comment type="caution">
    <text evidence="2">The sequence shown here is derived from an EMBL/GenBank/DDBJ whole genome shotgun (WGS) entry which is preliminary data.</text>
</comment>
<organism evidence="2">
    <name type="scientific">Tanacetum cinerariifolium</name>
    <name type="common">Dalmatian daisy</name>
    <name type="synonym">Chrysanthemum cinerariifolium</name>
    <dbReference type="NCBI Taxonomy" id="118510"/>
    <lineage>
        <taxon>Eukaryota</taxon>
        <taxon>Viridiplantae</taxon>
        <taxon>Streptophyta</taxon>
        <taxon>Embryophyta</taxon>
        <taxon>Tracheophyta</taxon>
        <taxon>Spermatophyta</taxon>
        <taxon>Magnoliopsida</taxon>
        <taxon>eudicotyledons</taxon>
        <taxon>Gunneridae</taxon>
        <taxon>Pentapetalae</taxon>
        <taxon>asterids</taxon>
        <taxon>campanulids</taxon>
        <taxon>Asterales</taxon>
        <taxon>Asteraceae</taxon>
        <taxon>Asteroideae</taxon>
        <taxon>Anthemideae</taxon>
        <taxon>Anthemidinae</taxon>
        <taxon>Tanacetum</taxon>
    </lineage>
</organism>
<name>A0A699UWA2_TANCI</name>